<evidence type="ECO:0000313" key="1">
    <source>
        <dbReference type="EMBL" id="JAE12899.1"/>
    </source>
</evidence>
<sequence length="83" mass="9108">MSPTTNHHIYYVGSSAKDGRRNGQRMHETSPTSIVFNADCDADAMKKMPPSISAFFAMSPCLCCTHTASFLPEIWFSDSATCV</sequence>
<protein>
    <submittedName>
        <fullName evidence="1">Uncharacterized protein</fullName>
    </submittedName>
</protein>
<proteinExistence type="predicted"/>
<dbReference type="EMBL" id="GBRH01184997">
    <property type="protein sequence ID" value="JAE12899.1"/>
    <property type="molecule type" value="Transcribed_RNA"/>
</dbReference>
<name>A0A0A9FNN4_ARUDO</name>
<organism evidence="1">
    <name type="scientific">Arundo donax</name>
    <name type="common">Giant reed</name>
    <name type="synonym">Donax arundinaceus</name>
    <dbReference type="NCBI Taxonomy" id="35708"/>
    <lineage>
        <taxon>Eukaryota</taxon>
        <taxon>Viridiplantae</taxon>
        <taxon>Streptophyta</taxon>
        <taxon>Embryophyta</taxon>
        <taxon>Tracheophyta</taxon>
        <taxon>Spermatophyta</taxon>
        <taxon>Magnoliopsida</taxon>
        <taxon>Liliopsida</taxon>
        <taxon>Poales</taxon>
        <taxon>Poaceae</taxon>
        <taxon>PACMAD clade</taxon>
        <taxon>Arundinoideae</taxon>
        <taxon>Arundineae</taxon>
        <taxon>Arundo</taxon>
    </lineage>
</organism>
<reference evidence="1" key="2">
    <citation type="journal article" date="2015" name="Data Brief">
        <title>Shoot transcriptome of the giant reed, Arundo donax.</title>
        <authorList>
            <person name="Barrero R.A."/>
            <person name="Guerrero F.D."/>
            <person name="Moolhuijzen P."/>
            <person name="Goolsby J.A."/>
            <person name="Tidwell J."/>
            <person name="Bellgard S.E."/>
            <person name="Bellgard M.I."/>
        </authorList>
    </citation>
    <scope>NUCLEOTIDE SEQUENCE</scope>
    <source>
        <tissue evidence="1">Shoot tissue taken approximately 20 cm above the soil surface</tissue>
    </source>
</reference>
<dbReference type="AlphaFoldDB" id="A0A0A9FNN4"/>
<reference evidence="1" key="1">
    <citation type="submission" date="2014-09" db="EMBL/GenBank/DDBJ databases">
        <authorList>
            <person name="Magalhaes I.L.F."/>
            <person name="Oliveira U."/>
            <person name="Santos F.R."/>
            <person name="Vidigal T.H.D.A."/>
            <person name="Brescovit A.D."/>
            <person name="Santos A.J."/>
        </authorList>
    </citation>
    <scope>NUCLEOTIDE SEQUENCE</scope>
    <source>
        <tissue evidence="1">Shoot tissue taken approximately 20 cm above the soil surface</tissue>
    </source>
</reference>
<accession>A0A0A9FNN4</accession>